<dbReference type="Proteomes" id="UP000198785">
    <property type="component" value="Unassembled WGS sequence"/>
</dbReference>
<reference evidence="1 2" key="1">
    <citation type="submission" date="2016-10" db="EMBL/GenBank/DDBJ databases">
        <authorList>
            <person name="de Groot N.N."/>
        </authorList>
    </citation>
    <scope>NUCLEOTIDE SEQUENCE [LARGE SCALE GENOMIC DNA]</scope>
    <source>
        <strain evidence="1 2">DSM 22789</strain>
    </source>
</reference>
<organism evidence="1 2">
    <name type="scientific">Sphingobacterium wenxiniae</name>
    <dbReference type="NCBI Taxonomy" id="683125"/>
    <lineage>
        <taxon>Bacteria</taxon>
        <taxon>Pseudomonadati</taxon>
        <taxon>Bacteroidota</taxon>
        <taxon>Sphingobacteriia</taxon>
        <taxon>Sphingobacteriales</taxon>
        <taxon>Sphingobacteriaceae</taxon>
        <taxon>Sphingobacterium</taxon>
    </lineage>
</organism>
<accession>A0A1I6Q625</accession>
<proteinExistence type="predicted"/>
<dbReference type="AlphaFoldDB" id="A0A1I6Q625"/>
<protein>
    <submittedName>
        <fullName evidence="1">Uncharacterized protein</fullName>
    </submittedName>
</protein>
<evidence type="ECO:0000313" key="2">
    <source>
        <dbReference type="Proteomes" id="UP000198785"/>
    </source>
</evidence>
<dbReference type="EMBL" id="FOZZ01000002">
    <property type="protein sequence ID" value="SFS47864.1"/>
    <property type="molecule type" value="Genomic_DNA"/>
</dbReference>
<sequence length="54" mass="6239">MLSVQGHIHRLNCLLHSVDNPFRDVHILSKGYNRLNDNVLIHMDEVVCLCHFAT</sequence>
<keyword evidence="2" id="KW-1185">Reference proteome</keyword>
<dbReference type="STRING" id="683125.SAMN05660206_102142"/>
<gene>
    <name evidence="1" type="ORF">SAMN05660206_102142</name>
</gene>
<name>A0A1I6Q625_9SPHI</name>
<evidence type="ECO:0000313" key="1">
    <source>
        <dbReference type="EMBL" id="SFS47864.1"/>
    </source>
</evidence>